<dbReference type="EMBL" id="JAQMUC010000055">
    <property type="protein sequence ID" value="MDB9536097.1"/>
    <property type="molecule type" value="Genomic_DNA"/>
</dbReference>
<evidence type="ECO:0000259" key="1">
    <source>
        <dbReference type="Pfam" id="PF19958"/>
    </source>
</evidence>
<keyword evidence="3" id="KW-1185">Reference proteome</keyword>
<accession>A0ABT5AFL9</accession>
<organism evidence="2 3">
    <name type="scientific">Dolichospermum planctonicum CS-1226</name>
    <dbReference type="NCBI Taxonomy" id="3021751"/>
    <lineage>
        <taxon>Bacteria</taxon>
        <taxon>Bacillati</taxon>
        <taxon>Cyanobacteriota</taxon>
        <taxon>Cyanophyceae</taxon>
        <taxon>Nostocales</taxon>
        <taxon>Aphanizomenonaceae</taxon>
        <taxon>Dolichospermum</taxon>
        <taxon>Dolichospermum planctonicum</taxon>
    </lineage>
</organism>
<dbReference type="Proteomes" id="UP001211249">
    <property type="component" value="Unassembled WGS sequence"/>
</dbReference>
<protein>
    <recommendedName>
        <fullName evidence="1">Effector-associated domain-containing protein</fullName>
    </recommendedName>
</protein>
<gene>
    <name evidence="2" type="ORF">PN451_09665</name>
</gene>
<evidence type="ECO:0000313" key="3">
    <source>
        <dbReference type="Proteomes" id="UP001211249"/>
    </source>
</evidence>
<dbReference type="RefSeq" id="WP_271795944.1">
    <property type="nucleotide sequence ID" value="NZ_JAQMUC010000055.1"/>
</dbReference>
<reference evidence="2 3" key="1">
    <citation type="submission" date="2023-01" db="EMBL/GenBank/DDBJ databases">
        <title>Genomes from the Australian National Cyanobacteria Reference Collection.</title>
        <authorList>
            <person name="Willis A."/>
            <person name="Lee E.M.F."/>
        </authorList>
    </citation>
    <scope>NUCLEOTIDE SEQUENCE [LARGE SCALE GENOMIC DNA]</scope>
    <source>
        <strain evidence="2 3">CS-1226</strain>
    </source>
</reference>
<evidence type="ECO:0000313" key="2">
    <source>
        <dbReference type="EMBL" id="MDB9536097.1"/>
    </source>
</evidence>
<feature type="domain" description="Effector-associated" evidence="1">
    <location>
        <begin position="198"/>
        <end position="271"/>
    </location>
</feature>
<proteinExistence type="predicted"/>
<dbReference type="InterPro" id="IPR045433">
    <property type="entry name" value="EAD6"/>
</dbReference>
<name>A0ABT5AFL9_9CYAN</name>
<sequence>MSSHQLTIIQLDLVNSSQSFKDLFEKYDLENEILRAFIRKIEAIVKPAFDKSTNTYNIDSNLTKIEMAMADGYRLIFQFPQNAYEFVQIFCELVNERNQKPGIDQWMFRFGAATDPDINYDPEAINKFTGYGFLKAKELEAGAFPGWLFVDEMTYSKLSQDIQNKFSKQSFKNKHNESREAYGYPMLANYVQPIKPIIWTDEKRKNLRNQIQNTFTEQQLKDILTENEQTLKRNLYDVVEGTTYQSKLINLVRYLHQNDLINTFLKILGNENQNFASQINSLFDD</sequence>
<dbReference type="Pfam" id="PF19958">
    <property type="entry name" value="EAD6"/>
    <property type="match status" value="1"/>
</dbReference>
<comment type="caution">
    <text evidence="2">The sequence shown here is derived from an EMBL/GenBank/DDBJ whole genome shotgun (WGS) entry which is preliminary data.</text>
</comment>